<evidence type="ECO:0000256" key="1">
    <source>
        <dbReference type="SAM" id="Phobius"/>
    </source>
</evidence>
<feature type="domain" description="YhdP central" evidence="2">
    <location>
        <begin position="212"/>
        <end position="475"/>
    </location>
</feature>
<sequence length="819" mass="91740">MRKRVKLPLIGSILVLIIAVLIAIVMVFPVLVEKPIENKLSELSGANINISTPRLDFNFDTGNFTLYINNLEVATTAQQMSIATINDLAWDINLSSLFEGIYHSSKISINTLTLYSRPAEFNTEKVNKLVTLLDVKEFDFLKSLSINATIVMDVKGEKKFEIAPILLTHDRLKISKQNLSFDSSDTESIWVNIDIILPNILDKNAPLVVPILMSNDELSVHSEITLTNKKDDYWLEFKSDLEKIQSNRLVKYLPSQLVDKDTYAWIKRGFIAGTLQKLKLRMKKNLSKPTVIETQFNAQLKNMELLFDPDWKPLKKLNASLNTNGKKIVVMVHNAKLNELPLNDIKVQIADLNQTQLELEVSGGIHAQSEQLIAFLKRAPLNKTMDKTLRQFDLSGKIDGTMQLVIPLDERKSIVDIDLELKDNHLSVLDGAVKVKNYNSKLRFHDNKITATGVGNIRGLPFDIHINPNKKGYKNENTFGVELVNNSKGFEAYISKQFDQSWRVKIESESIKGNAAIFLNENDIPNVRLLDMQVTTLDAIKGDWKITPQDLPDMHLSTHEVYINEEMLPNLSVELTSTDKLLRITDLQFEALKVGDKVLNFNGVWGEGVTMLSANAKGKGLAEFLQALKVKEKITGGEFDFDVLFSCQCAPWNMNYQDITGDLTLKIKKGVFTDKDPHLGRILSLLNINSIAERLKLDVSDVTNKGFTYKTIEAKIHLKDAVATIEAFNLDSSSSQITLTGKGNIVKKEYDLVATIIPAVSDAVPVATYLAGGGLIGLGAWLTDKILFNGKIIDSIADSVVEFKYKITGPWDKPKVEKL</sequence>
<protein>
    <submittedName>
        <fullName evidence="3">FIG005080: Possible exported protein</fullName>
    </submittedName>
</protein>
<accession>A0A1W1DZ77</accession>
<dbReference type="InterPro" id="IPR025263">
    <property type="entry name" value="YhdP_central"/>
</dbReference>
<feature type="transmembrane region" description="Helical" evidence="1">
    <location>
        <begin position="7"/>
        <end position="32"/>
    </location>
</feature>
<gene>
    <name evidence="3" type="ORF">MNB_SUP05-SYMBIONT-4-1045</name>
</gene>
<dbReference type="Pfam" id="PF13116">
    <property type="entry name" value="YhdP"/>
    <property type="match status" value="2"/>
</dbReference>
<dbReference type="EMBL" id="FPHY01000104">
    <property type="protein sequence ID" value="SFV86776.1"/>
    <property type="molecule type" value="Genomic_DNA"/>
</dbReference>
<reference evidence="3" key="1">
    <citation type="submission" date="2016-10" db="EMBL/GenBank/DDBJ databases">
        <authorList>
            <person name="de Groot N.N."/>
        </authorList>
    </citation>
    <scope>NUCLEOTIDE SEQUENCE</scope>
</reference>
<dbReference type="PANTHER" id="PTHR38690">
    <property type="entry name" value="PROTEASE-RELATED"/>
    <property type="match status" value="1"/>
</dbReference>
<dbReference type="InterPro" id="IPR011836">
    <property type="entry name" value="YhdP"/>
</dbReference>
<dbReference type="AlphaFoldDB" id="A0A1W1DZ77"/>
<evidence type="ECO:0000259" key="2">
    <source>
        <dbReference type="Pfam" id="PF13116"/>
    </source>
</evidence>
<feature type="domain" description="YhdP central" evidence="2">
    <location>
        <begin position="494"/>
        <end position="816"/>
    </location>
</feature>
<evidence type="ECO:0000313" key="3">
    <source>
        <dbReference type="EMBL" id="SFV86776.1"/>
    </source>
</evidence>
<keyword evidence="1" id="KW-1133">Transmembrane helix</keyword>
<proteinExistence type="predicted"/>
<keyword evidence="1" id="KW-0472">Membrane</keyword>
<keyword evidence="1" id="KW-0812">Transmembrane</keyword>
<name>A0A1W1DZ77_9ZZZZ</name>
<dbReference type="PANTHER" id="PTHR38690:SF1">
    <property type="entry name" value="PROTEASE"/>
    <property type="match status" value="1"/>
</dbReference>
<organism evidence="3">
    <name type="scientific">hydrothermal vent metagenome</name>
    <dbReference type="NCBI Taxonomy" id="652676"/>
    <lineage>
        <taxon>unclassified sequences</taxon>
        <taxon>metagenomes</taxon>
        <taxon>ecological metagenomes</taxon>
    </lineage>
</organism>